<keyword evidence="8" id="KW-1015">Disulfide bond</keyword>
<evidence type="ECO:0000256" key="9">
    <source>
        <dbReference type="ARBA" id="ARBA00023180"/>
    </source>
</evidence>
<protein>
    <recommendedName>
        <fullName evidence="16">Sema domain-containing protein</fullName>
    </recommendedName>
</protein>
<feature type="chain" id="PRO_5046059701" description="Sema domain-containing protein" evidence="10">
    <location>
        <begin position="20"/>
        <end position="1081"/>
    </location>
</feature>
<keyword evidence="3" id="KW-0812">Transmembrane</keyword>
<evidence type="ECO:0000259" key="12">
    <source>
        <dbReference type="SMART" id="SM00429"/>
    </source>
</evidence>
<feature type="signal peptide" evidence="10">
    <location>
        <begin position="1"/>
        <end position="19"/>
    </location>
</feature>
<keyword evidence="7" id="KW-0472">Membrane</keyword>
<evidence type="ECO:0008006" key="16">
    <source>
        <dbReference type="Google" id="ProtNLM"/>
    </source>
</evidence>
<dbReference type="PANTHER" id="PTHR22625">
    <property type="entry name" value="PLEXIN"/>
    <property type="match status" value="1"/>
</dbReference>
<feature type="domain" description="PSI" evidence="11">
    <location>
        <begin position="687"/>
        <end position="729"/>
    </location>
</feature>
<dbReference type="EMBL" id="CAUEEQ010005358">
    <property type="protein sequence ID" value="CAJ0928674.1"/>
    <property type="molecule type" value="Genomic_DNA"/>
</dbReference>
<dbReference type="Proteomes" id="UP001176940">
    <property type="component" value="Unassembled WGS sequence"/>
</dbReference>
<dbReference type="Gene3D" id="2.60.40.10">
    <property type="entry name" value="Immunoglobulins"/>
    <property type="match status" value="1"/>
</dbReference>
<comment type="similarity">
    <text evidence="2">Belongs to the plexin family.</text>
</comment>
<dbReference type="SUPFAM" id="SSF103575">
    <property type="entry name" value="Plexin repeat"/>
    <property type="match status" value="1"/>
</dbReference>
<gene>
    <name evidence="14" type="ORF">RIMI_LOCUS3535643</name>
</gene>
<name>A0ABN9KYK0_9NEOB</name>
<comment type="caution">
    <text evidence="14">The sequence shown here is derived from an EMBL/GenBank/DDBJ whole genome shotgun (WGS) entry which is preliminary data.</text>
</comment>
<keyword evidence="4 10" id="KW-0732">Signal</keyword>
<evidence type="ECO:0000256" key="2">
    <source>
        <dbReference type="ARBA" id="ARBA00010297"/>
    </source>
</evidence>
<dbReference type="SUPFAM" id="SSF101912">
    <property type="entry name" value="Sema domain"/>
    <property type="match status" value="2"/>
</dbReference>
<evidence type="ECO:0000256" key="8">
    <source>
        <dbReference type="ARBA" id="ARBA00023157"/>
    </source>
</evidence>
<dbReference type="InterPro" id="IPR002909">
    <property type="entry name" value="IPT_dom"/>
</dbReference>
<organism evidence="14 15">
    <name type="scientific">Ranitomeya imitator</name>
    <name type="common">mimic poison frog</name>
    <dbReference type="NCBI Taxonomy" id="111125"/>
    <lineage>
        <taxon>Eukaryota</taxon>
        <taxon>Metazoa</taxon>
        <taxon>Chordata</taxon>
        <taxon>Craniata</taxon>
        <taxon>Vertebrata</taxon>
        <taxon>Euteleostomi</taxon>
        <taxon>Amphibia</taxon>
        <taxon>Batrachia</taxon>
        <taxon>Anura</taxon>
        <taxon>Neobatrachia</taxon>
        <taxon>Hyloidea</taxon>
        <taxon>Dendrobatidae</taxon>
        <taxon>Dendrobatinae</taxon>
        <taxon>Ranitomeya</taxon>
    </lineage>
</organism>
<evidence type="ECO:0000256" key="3">
    <source>
        <dbReference type="ARBA" id="ARBA00022692"/>
    </source>
</evidence>
<dbReference type="InterPro" id="IPR031148">
    <property type="entry name" value="Plexin"/>
</dbReference>
<sequence>TFMMWTRCWILLIFWASSASTWQCPAGPFQSLDPNVHYDLLHFTIPGLIQNVAAKEDPDALLFLTAANRLHVVRSSDLHPLQELITGPTDFSGCSMCAGCEMGSAHPGRGEDTDSIVLLVDPEENFLFRCGSSLRGLCYLHRFNDSEIVRSSCLFRPQDKPMASCPDCIASPLGTTVALVQGRGTIYFYVASSVDSEVIQNYGTTSISIRRFLSSEDGFGNFQSLTVLPSLLNVYPIRYVHTFSTAEHVYFLTVQPESLQALSYQSRLVRLSTENSDMRSRLLPCAHRSYRRLLPCAHRSHRLRPVPNSLHRRLLPCAHRSHPDLTLCPLHPRLRPCTQLSSPPTAALCRPLTPSLCPVPTARTPDFCPVPTARTADCCPVLTRSYHRLALCPHRSYRRLLPCAALCPHRSYPPTLPCAHRSYRRLLPCADLSHHRLLPCAHRSHPRLLPCAHRSYRRLLPCAHRSPTLCPLTIAPRSFSYLGSYRELVLDCRVEEKRRRRSEPRSFNVLQAAHVVVVGKDLAAELNLDLGDLVLFAAFAQSEPNSEKPVKMSAVCAFPLKLIDQFIMEGMKKCCSVGDTERPSRGLRYYQDDHYCPQNASDTDLSCWGVPTLVTPPMTRVDLFNGTYEWDPADRLVVLQRNSNPLLLSNFSLSSAHPVARDVVRVGDHLFFTTGNQVTKVNVSGPGCRHLRSCGRCLRSPRFMGCGWCNNGCSTMEDCPEGWTQDTCPPIITDPPHADHVTTSRASPDLILAPHGLFFPAVLYPRVAPLRGQTIVTICGRDFQSRDVYGALPNAPITAQTHRVFVGQRPCSVDVQQSSSRSLVCTLEPAGPLDAASPADITITINESLRAVSYYVYGSSTVSGFIYVGQNLMAGDRRRVNVGDQNCPTYNQSCPDGDICCISPSLSSLGLKNITLWLDEAEIPHPQPFTYKPNPEVSSIQPNCSLARHGVHTLLLLYYAAELVVIGNSQHAVAGLLRSLCALGVSAGARLTLGPLSVQGQPADHSGSHLDSVSNITVLYQSREQVCEGATSPNHVICRTPTMDDKMRSGRLSLGMDGVTYNHSGNFPTLGSYSVFPFEKC</sequence>
<dbReference type="Pfam" id="PF01833">
    <property type="entry name" value="TIG"/>
    <property type="match status" value="1"/>
</dbReference>
<dbReference type="SMART" id="SM00630">
    <property type="entry name" value="Sema"/>
    <property type="match status" value="1"/>
</dbReference>
<dbReference type="Gene3D" id="2.130.10.10">
    <property type="entry name" value="YVTN repeat-like/Quinoprotein amine dehydrogenase"/>
    <property type="match status" value="2"/>
</dbReference>
<proteinExistence type="inferred from homology"/>
<feature type="domain" description="IPT/TIG" evidence="12">
    <location>
        <begin position="729"/>
        <end position="868"/>
    </location>
</feature>
<evidence type="ECO:0000256" key="10">
    <source>
        <dbReference type="SAM" id="SignalP"/>
    </source>
</evidence>
<keyword evidence="5" id="KW-0677">Repeat</keyword>
<keyword evidence="15" id="KW-1185">Reference proteome</keyword>
<dbReference type="Gene3D" id="3.30.1680.10">
    <property type="entry name" value="ligand-binding face of the semaphorins, domain 2"/>
    <property type="match status" value="1"/>
</dbReference>
<dbReference type="InterPro" id="IPR015943">
    <property type="entry name" value="WD40/YVTN_repeat-like_dom_sf"/>
</dbReference>
<evidence type="ECO:0000313" key="15">
    <source>
        <dbReference type="Proteomes" id="UP001176940"/>
    </source>
</evidence>
<dbReference type="InterPro" id="IPR016201">
    <property type="entry name" value="PSI"/>
</dbReference>
<evidence type="ECO:0000256" key="6">
    <source>
        <dbReference type="ARBA" id="ARBA00022989"/>
    </source>
</evidence>
<dbReference type="Pfam" id="PF01437">
    <property type="entry name" value="PSI"/>
    <property type="match status" value="1"/>
</dbReference>
<evidence type="ECO:0000259" key="11">
    <source>
        <dbReference type="SMART" id="SM00423"/>
    </source>
</evidence>
<feature type="non-terminal residue" evidence="14">
    <location>
        <position position="1"/>
    </location>
</feature>
<dbReference type="SMART" id="SM00429">
    <property type="entry name" value="IPT"/>
    <property type="match status" value="1"/>
</dbReference>
<feature type="domain" description="Sema" evidence="13">
    <location>
        <begin position="49"/>
        <end position="669"/>
    </location>
</feature>
<dbReference type="SMART" id="SM00423">
    <property type="entry name" value="PSI"/>
    <property type="match status" value="1"/>
</dbReference>
<dbReference type="InterPro" id="IPR002165">
    <property type="entry name" value="Plexin_repeat"/>
</dbReference>
<dbReference type="InterPro" id="IPR001627">
    <property type="entry name" value="Semap_dom"/>
</dbReference>
<keyword evidence="6" id="KW-1133">Transmembrane helix</keyword>
<evidence type="ECO:0000256" key="1">
    <source>
        <dbReference type="ARBA" id="ARBA00004167"/>
    </source>
</evidence>
<evidence type="ECO:0000259" key="13">
    <source>
        <dbReference type="SMART" id="SM00630"/>
    </source>
</evidence>
<dbReference type="InterPro" id="IPR013783">
    <property type="entry name" value="Ig-like_fold"/>
</dbReference>
<dbReference type="PANTHER" id="PTHR22625:SF61">
    <property type="entry name" value="HEPATOCYTE GROWTH FACTOR RECEPTOR"/>
    <property type="match status" value="1"/>
</dbReference>
<comment type="subcellular location">
    <subcellularLocation>
        <location evidence="1">Membrane</location>
        <topology evidence="1">Single-pass membrane protein</topology>
    </subcellularLocation>
</comment>
<evidence type="ECO:0000256" key="7">
    <source>
        <dbReference type="ARBA" id="ARBA00023136"/>
    </source>
</evidence>
<evidence type="ECO:0000313" key="14">
    <source>
        <dbReference type="EMBL" id="CAJ0928674.1"/>
    </source>
</evidence>
<keyword evidence="9" id="KW-0325">Glycoprotein</keyword>
<evidence type="ECO:0000256" key="5">
    <source>
        <dbReference type="ARBA" id="ARBA00022737"/>
    </source>
</evidence>
<dbReference type="InterPro" id="IPR036352">
    <property type="entry name" value="Semap_dom_sf"/>
</dbReference>
<dbReference type="Pfam" id="PF01403">
    <property type="entry name" value="Sema"/>
    <property type="match status" value="1"/>
</dbReference>
<dbReference type="InterPro" id="IPR014756">
    <property type="entry name" value="Ig_E-set"/>
</dbReference>
<evidence type="ECO:0000256" key="4">
    <source>
        <dbReference type="ARBA" id="ARBA00022729"/>
    </source>
</evidence>
<dbReference type="SUPFAM" id="SSF81296">
    <property type="entry name" value="E set domains"/>
    <property type="match status" value="1"/>
</dbReference>
<reference evidence="14" key="1">
    <citation type="submission" date="2023-07" db="EMBL/GenBank/DDBJ databases">
        <authorList>
            <person name="Stuckert A."/>
        </authorList>
    </citation>
    <scope>NUCLEOTIDE SEQUENCE</scope>
</reference>
<accession>A0ABN9KYK0</accession>